<evidence type="ECO:0000313" key="1">
    <source>
        <dbReference type="EMBL" id="KAK3078272.1"/>
    </source>
</evidence>
<evidence type="ECO:0000313" key="2">
    <source>
        <dbReference type="Proteomes" id="UP001186974"/>
    </source>
</evidence>
<proteinExistence type="predicted"/>
<feature type="non-terminal residue" evidence="1">
    <location>
        <position position="819"/>
    </location>
</feature>
<name>A0ACC3DNT5_9PEZI</name>
<reference evidence="1" key="1">
    <citation type="submission" date="2024-09" db="EMBL/GenBank/DDBJ databases">
        <title>Black Yeasts Isolated from many extreme environments.</title>
        <authorList>
            <person name="Coleine C."/>
            <person name="Stajich J.E."/>
            <person name="Selbmann L."/>
        </authorList>
    </citation>
    <scope>NUCLEOTIDE SEQUENCE</scope>
    <source>
        <strain evidence="1">CCFEE 5737</strain>
    </source>
</reference>
<protein>
    <submittedName>
        <fullName evidence="1">Uncharacterized protein</fullName>
    </submittedName>
</protein>
<dbReference type="EMBL" id="JAWDJW010002043">
    <property type="protein sequence ID" value="KAK3078272.1"/>
    <property type="molecule type" value="Genomic_DNA"/>
</dbReference>
<dbReference type="Proteomes" id="UP001186974">
    <property type="component" value="Unassembled WGS sequence"/>
</dbReference>
<gene>
    <name evidence="1" type="ORF">LTS18_007994</name>
</gene>
<organism evidence="1 2">
    <name type="scientific">Coniosporium uncinatum</name>
    <dbReference type="NCBI Taxonomy" id="93489"/>
    <lineage>
        <taxon>Eukaryota</taxon>
        <taxon>Fungi</taxon>
        <taxon>Dikarya</taxon>
        <taxon>Ascomycota</taxon>
        <taxon>Pezizomycotina</taxon>
        <taxon>Dothideomycetes</taxon>
        <taxon>Dothideomycetes incertae sedis</taxon>
        <taxon>Coniosporium</taxon>
    </lineage>
</organism>
<feature type="non-terminal residue" evidence="1">
    <location>
        <position position="1"/>
    </location>
</feature>
<keyword evidence="2" id="KW-1185">Reference proteome</keyword>
<accession>A0ACC3DNT5</accession>
<sequence>SNPHKDEAPPNQKTVALHMWLLGYEFPTTLFVLTQDGLTVVTTKKKAALLLPLKGGKVPIEVMVRSKEAEQNAKQFEKCAEIIKNAGKKVGVFAKEKELSVGNVIEEWRKVMGDMSKDVEEVDITPALSVAGLAVKDEKELRTIRDASRASSGVLTNYFVEEMSSILDNEKKITHRNLANKVSEKIEDDKFFQKLKVSNKFDSMQLDWGFQPTVQSGGNYDLKFTSEPDENNLHAGVIVAALGLKYQSYGSLVARTYMVDPTKAQEANYKLLLAVHAEVLKSMRDGVPCRDVYNKAINLIKSKKPELEKNFVKIIGYGVGTENRDTTFSISAKNPRVLRDGMTFTITVGFSDLQNPNPQDKKSGTYSLVLADTVRVTSSSEATAVFTKDAPSDLDTVSFFFNDSEAEAPKPKSKKDSRIGAVAASNITSKRLRSDRAAVDNSEKEAERHKHQKELKDKMQEQGMERYGKGFGNLNGVEEKKFKKFESYKRDNQLPTRTKDLVILVDVKAHSIILPIMGRPVPFHINTVKNASTTVEGDFTSLRINFLSPGQGVGRKDDQPFEDPSAHFVRSLTFRSRDGGRMQDIVSQITDLKKEISRKEQEKKELEDVVEQEGLVLTKDRKPNNMDMVFLRPALDGKRVPGTMQIHQNGLRYVHGIGSAHVDILFSNIKHLFFQPCEKTEMIVLIHAHLINPIMIGKKTKDVQFYREATEMQFDETGNRQRRRRMGDEEEFEQEQEERKRRAELDRFFKNFALKIEDAADKSGNNLQVDIPVRELHFNGVHSRSSVTMQPTTDCLVQLTEPPFYVVSLSDIEVVHLER</sequence>
<comment type="caution">
    <text evidence="1">The sequence shown here is derived from an EMBL/GenBank/DDBJ whole genome shotgun (WGS) entry which is preliminary data.</text>
</comment>